<feature type="non-terminal residue" evidence="7">
    <location>
        <position position="1"/>
    </location>
</feature>
<dbReference type="AlphaFoldDB" id="A0A0K8TWL6"/>
<dbReference type="GO" id="GO:0005783">
    <property type="term" value="C:endoplasmic reticulum"/>
    <property type="evidence" value="ECO:0007669"/>
    <property type="project" value="UniProtKB-ARBA"/>
</dbReference>
<evidence type="ECO:0000259" key="6">
    <source>
        <dbReference type="Pfam" id="PF24456"/>
    </source>
</evidence>
<reference evidence="7" key="1">
    <citation type="submission" date="2015-06" db="EMBL/GenBank/DDBJ databases">
        <authorList>
            <person name="Hoefler B.C."/>
            <person name="Straight P.D."/>
        </authorList>
    </citation>
    <scope>NUCLEOTIDE SEQUENCE</scope>
</reference>
<feature type="transmembrane region" description="Helical" evidence="5">
    <location>
        <begin position="204"/>
        <end position="221"/>
    </location>
</feature>
<dbReference type="InterPro" id="IPR052114">
    <property type="entry name" value="ER_autophagy_membrane_reg"/>
</dbReference>
<keyword evidence="2 5" id="KW-0812">Transmembrane</keyword>
<dbReference type="OrthoDB" id="6416122at2759"/>
<evidence type="ECO:0000313" key="7">
    <source>
        <dbReference type="EMBL" id="JAI18678.1"/>
    </source>
</evidence>
<proteinExistence type="predicted"/>
<evidence type="ECO:0000256" key="3">
    <source>
        <dbReference type="ARBA" id="ARBA00022989"/>
    </source>
</evidence>
<evidence type="ECO:0000256" key="5">
    <source>
        <dbReference type="SAM" id="Phobius"/>
    </source>
</evidence>
<dbReference type="EMBL" id="GDHF01033636">
    <property type="protein sequence ID" value="JAI18678.1"/>
    <property type="molecule type" value="Transcribed_RNA"/>
</dbReference>
<feature type="domain" description="RETREG1-3/ARL6IP-like N-terminal reticulon-homology" evidence="6">
    <location>
        <begin position="94"/>
        <end position="252"/>
    </location>
</feature>
<comment type="subcellular location">
    <subcellularLocation>
        <location evidence="1">Membrane</location>
        <topology evidence="1">Multi-pass membrane protein</topology>
    </subcellularLocation>
</comment>
<evidence type="ECO:0000256" key="4">
    <source>
        <dbReference type="ARBA" id="ARBA00023136"/>
    </source>
</evidence>
<gene>
    <name evidence="7" type="primary">CG10326_0</name>
    <name evidence="7" type="ORF">c0_g1_i3</name>
</gene>
<accession>A0A0K8TWL6</accession>
<feature type="transmembrane region" description="Helical" evidence="5">
    <location>
        <begin position="112"/>
        <end position="130"/>
    </location>
</feature>
<organism evidence="7">
    <name type="scientific">Bactrocera latifrons</name>
    <name type="common">Malaysian fruit fly</name>
    <name type="synonym">Chaetodacus latifrons</name>
    <dbReference type="NCBI Taxonomy" id="174628"/>
    <lineage>
        <taxon>Eukaryota</taxon>
        <taxon>Metazoa</taxon>
        <taxon>Ecdysozoa</taxon>
        <taxon>Arthropoda</taxon>
        <taxon>Hexapoda</taxon>
        <taxon>Insecta</taxon>
        <taxon>Pterygota</taxon>
        <taxon>Neoptera</taxon>
        <taxon>Endopterygota</taxon>
        <taxon>Diptera</taxon>
        <taxon>Brachycera</taxon>
        <taxon>Muscomorpha</taxon>
        <taxon>Tephritoidea</taxon>
        <taxon>Tephritidae</taxon>
        <taxon>Bactrocera</taxon>
        <taxon>Bactrocera</taxon>
    </lineage>
</organism>
<name>A0A0K8TWL6_BACLA</name>
<keyword evidence="4 5" id="KW-0472">Membrane</keyword>
<evidence type="ECO:0000256" key="2">
    <source>
        <dbReference type="ARBA" id="ARBA00022692"/>
    </source>
</evidence>
<sequence>ERFQLPNGLKKTRSLNFSILRDYFVKINTSLIISRIIPATFKENGSYKATKTQKTTNQRRIKRIGKSQRNTIRRKTHRSRKKRAYNKLKHDLEPWRNLIVHLDTVLSWEKNYYPAIIAATISAFYLLLWALDMSTVTTLALVGLFSLALDYVYPSVSRFLFSPDNWNGNQEEQFERVCTQLCYLKTLLNGWYEYLFSAKERKSTLFVTIMSVTLLTLAWIGTVINNLLLMYVITMVMCLYPGMQQKNLLYKVKDYFGLAFNSQKLRERNEKSD</sequence>
<dbReference type="GO" id="GO:0016020">
    <property type="term" value="C:membrane"/>
    <property type="evidence" value="ECO:0007669"/>
    <property type="project" value="UniProtKB-SubCell"/>
</dbReference>
<feature type="transmembrane region" description="Helical" evidence="5">
    <location>
        <begin position="136"/>
        <end position="153"/>
    </location>
</feature>
<dbReference type="PANTHER" id="PTHR20952">
    <property type="entry name" value="ADP-RIBOSYLATION-LIKE FACTOR 6-INTERACTING PROTEIN"/>
    <property type="match status" value="1"/>
</dbReference>
<dbReference type="Pfam" id="PF24456">
    <property type="entry name" value="RHD_RETREG1-3"/>
    <property type="match status" value="1"/>
</dbReference>
<dbReference type="InterPro" id="IPR057282">
    <property type="entry name" value="RETREG1-3-like_RHD"/>
</dbReference>
<evidence type="ECO:0000256" key="1">
    <source>
        <dbReference type="ARBA" id="ARBA00004141"/>
    </source>
</evidence>
<protein>
    <submittedName>
        <fullName evidence="7">ARL-6-interacting protein 1</fullName>
    </submittedName>
</protein>
<dbReference type="PANTHER" id="PTHR20952:SF0">
    <property type="entry name" value="ADP-RIBOSYLATION FACTOR-LIKE PROTEIN 6-INTERACTING PROTEIN 1"/>
    <property type="match status" value="1"/>
</dbReference>
<keyword evidence="3 5" id="KW-1133">Transmembrane helix</keyword>